<dbReference type="Gene3D" id="3.30.420.10">
    <property type="entry name" value="Ribonuclease H-like superfamily/Ribonuclease H"/>
    <property type="match status" value="1"/>
</dbReference>
<dbReference type="GO" id="GO:0015074">
    <property type="term" value="P:DNA integration"/>
    <property type="evidence" value="ECO:0007669"/>
    <property type="project" value="InterPro"/>
</dbReference>
<protein>
    <submittedName>
        <fullName evidence="4">Ribonuclease H</fullName>
    </submittedName>
</protein>
<dbReference type="SUPFAM" id="SSF53098">
    <property type="entry name" value="Ribonuclease H-like"/>
    <property type="match status" value="2"/>
</dbReference>
<dbReference type="InterPro" id="IPR012337">
    <property type="entry name" value="RNaseH-like_sf"/>
</dbReference>
<evidence type="ECO:0000313" key="3">
    <source>
        <dbReference type="Proteomes" id="UP000035680"/>
    </source>
</evidence>
<keyword evidence="3" id="KW-1185">Reference proteome</keyword>
<evidence type="ECO:0000313" key="4">
    <source>
        <dbReference type="WBParaSite" id="SVE_1335100.1"/>
    </source>
</evidence>
<evidence type="ECO:0000259" key="2">
    <source>
        <dbReference type="PROSITE" id="PS50994"/>
    </source>
</evidence>
<feature type="domain" description="Integrase catalytic" evidence="2">
    <location>
        <begin position="137"/>
        <end position="220"/>
    </location>
</feature>
<reference evidence="4" key="2">
    <citation type="submission" date="2015-08" db="UniProtKB">
        <authorList>
            <consortium name="WormBaseParasite"/>
        </authorList>
    </citation>
    <scope>IDENTIFICATION</scope>
</reference>
<evidence type="ECO:0000259" key="1">
    <source>
        <dbReference type="PROSITE" id="PS50879"/>
    </source>
</evidence>
<dbReference type="GO" id="GO:0004523">
    <property type="term" value="F:RNA-DNA hybrid ribonuclease activity"/>
    <property type="evidence" value="ECO:0007669"/>
    <property type="project" value="InterPro"/>
</dbReference>
<dbReference type="STRING" id="75913.A0A0K0FSF5"/>
<proteinExistence type="predicted"/>
<dbReference type="PROSITE" id="PS50879">
    <property type="entry name" value="RNASE_H_1"/>
    <property type="match status" value="1"/>
</dbReference>
<reference evidence="3" key="1">
    <citation type="submission" date="2014-07" db="EMBL/GenBank/DDBJ databases">
        <authorList>
            <person name="Martin A.A"/>
            <person name="De Silva N."/>
        </authorList>
    </citation>
    <scope>NUCLEOTIDE SEQUENCE</scope>
</reference>
<dbReference type="InterPro" id="IPR036397">
    <property type="entry name" value="RNaseH_sf"/>
</dbReference>
<dbReference type="InterPro" id="IPR001584">
    <property type="entry name" value="Integrase_cat-core"/>
</dbReference>
<name>A0A0K0FSF5_STRVS</name>
<dbReference type="PANTHER" id="PTHR37984:SF5">
    <property type="entry name" value="PROTEIN NYNRIN-LIKE"/>
    <property type="match status" value="1"/>
</dbReference>
<dbReference type="InterPro" id="IPR050951">
    <property type="entry name" value="Retrovirus_Pol_polyprotein"/>
</dbReference>
<dbReference type="WBParaSite" id="SVE_1335100.1">
    <property type="protein sequence ID" value="SVE_1335100.1"/>
    <property type="gene ID" value="SVE_1335100"/>
</dbReference>
<sequence length="364" mass="41589">MVSLVKEEIVAHHVTRDKLLQSMILDDRNFEIRRALLPQFTRVLSLNQVGLAIKNLEMKEAADLKELNATLRKNFDLLRIENNALMHSDLHCGSKYLQNVFGQVAVTVSTIKLCQEVVKLCELCSVFRNRCKQKLRSWIAPLNSRERSHVDIAELNRMLMFVFTNTYSGAIIMMILKNKSSQSIVETLMSIFAYFGVWQVMISDNEWCFQNSYVDEFLESPVTNGNVEKAVQSVKKTVKKLLKEEVNKRFSNTKKNELRGATTAPRAEVEAYLMVLRVLADGMPDNGTREKTLIKSDCSYILTGKNSSNQPCAHFNQWKEIQSLLLKLGDKVTTKHVPGHTYQFHDCADKLARADEKLVDLNNI</sequence>
<dbReference type="PANTHER" id="PTHR37984">
    <property type="entry name" value="PROTEIN CBG26694"/>
    <property type="match status" value="1"/>
</dbReference>
<accession>A0A0K0FSF5</accession>
<dbReference type="InterPro" id="IPR002156">
    <property type="entry name" value="RNaseH_domain"/>
</dbReference>
<dbReference type="GO" id="GO:0003676">
    <property type="term" value="F:nucleic acid binding"/>
    <property type="evidence" value="ECO:0007669"/>
    <property type="project" value="InterPro"/>
</dbReference>
<dbReference type="Proteomes" id="UP000035680">
    <property type="component" value="Unassembled WGS sequence"/>
</dbReference>
<dbReference type="PROSITE" id="PS50994">
    <property type="entry name" value="INTEGRASE"/>
    <property type="match status" value="1"/>
</dbReference>
<dbReference type="AlphaFoldDB" id="A0A0K0FSF5"/>
<organism evidence="3 4">
    <name type="scientific">Strongyloides venezuelensis</name>
    <name type="common">Threadworm</name>
    <dbReference type="NCBI Taxonomy" id="75913"/>
    <lineage>
        <taxon>Eukaryota</taxon>
        <taxon>Metazoa</taxon>
        <taxon>Ecdysozoa</taxon>
        <taxon>Nematoda</taxon>
        <taxon>Chromadorea</taxon>
        <taxon>Rhabditida</taxon>
        <taxon>Tylenchina</taxon>
        <taxon>Panagrolaimomorpha</taxon>
        <taxon>Strongyloidoidea</taxon>
        <taxon>Strongyloididae</taxon>
        <taxon>Strongyloides</taxon>
    </lineage>
</organism>
<feature type="domain" description="RNase H type-1" evidence="1">
    <location>
        <begin position="242"/>
        <end position="357"/>
    </location>
</feature>